<dbReference type="InterPro" id="IPR004391">
    <property type="entry name" value="Glu_race"/>
</dbReference>
<dbReference type="GO" id="GO:0009252">
    <property type="term" value="P:peptidoglycan biosynthetic process"/>
    <property type="evidence" value="ECO:0007669"/>
    <property type="project" value="UniProtKB-UniRule"/>
</dbReference>
<dbReference type="EMBL" id="FNEZ01000001">
    <property type="protein sequence ID" value="SDJ20601.1"/>
    <property type="molecule type" value="Genomic_DNA"/>
</dbReference>
<dbReference type="Gene3D" id="3.40.50.1860">
    <property type="match status" value="2"/>
</dbReference>
<feature type="active site" description="Proton donor/acceptor" evidence="7">
    <location>
        <position position="193"/>
    </location>
</feature>
<proteinExistence type="inferred from homology"/>
<feature type="binding site" evidence="7">
    <location>
        <begin position="85"/>
        <end position="86"/>
    </location>
    <ligand>
        <name>substrate</name>
    </ligand>
</feature>
<dbReference type="EC" id="5.1.1.3" evidence="2 7"/>
<dbReference type="STRING" id="1128970.SAMN04487935_0287"/>
<dbReference type="Pfam" id="PF01177">
    <property type="entry name" value="Asp_Glu_race"/>
    <property type="match status" value="1"/>
</dbReference>
<keyword evidence="5 7" id="KW-0413">Isomerase</keyword>
<gene>
    <name evidence="7" type="primary">murI</name>
    <name evidence="8" type="ORF">SAMN04487935_0287</name>
</gene>
<evidence type="ECO:0000256" key="3">
    <source>
        <dbReference type="ARBA" id="ARBA00022960"/>
    </source>
</evidence>
<name>A0A1G8RUC3_9FLAO</name>
<evidence type="ECO:0000313" key="8">
    <source>
        <dbReference type="EMBL" id="SDJ20601.1"/>
    </source>
</evidence>
<keyword evidence="6 7" id="KW-0961">Cell wall biogenesis/degradation</keyword>
<feature type="binding site" evidence="7">
    <location>
        <begin position="53"/>
        <end position="54"/>
    </location>
    <ligand>
        <name>substrate</name>
    </ligand>
</feature>
<dbReference type="InterPro" id="IPR015942">
    <property type="entry name" value="Asp/Glu/hydantoin_racemase"/>
</dbReference>
<dbReference type="UniPathway" id="UPA00219"/>
<dbReference type="NCBIfam" id="TIGR00067">
    <property type="entry name" value="glut_race"/>
    <property type="match status" value="1"/>
</dbReference>
<evidence type="ECO:0000256" key="4">
    <source>
        <dbReference type="ARBA" id="ARBA00022984"/>
    </source>
</evidence>
<dbReference type="PROSITE" id="PS00923">
    <property type="entry name" value="ASP_GLU_RACEMASE_1"/>
    <property type="match status" value="1"/>
</dbReference>
<comment type="similarity">
    <text evidence="7">Belongs to the aspartate/glutamate racemases family.</text>
</comment>
<evidence type="ECO:0000256" key="5">
    <source>
        <dbReference type="ARBA" id="ARBA00023235"/>
    </source>
</evidence>
<feature type="binding site" evidence="7">
    <location>
        <begin position="21"/>
        <end position="22"/>
    </location>
    <ligand>
        <name>substrate</name>
    </ligand>
</feature>
<dbReference type="SUPFAM" id="SSF53681">
    <property type="entry name" value="Aspartate/glutamate racemase"/>
    <property type="match status" value="2"/>
</dbReference>
<dbReference type="HAMAP" id="MF_00258">
    <property type="entry name" value="Glu_racemase"/>
    <property type="match status" value="1"/>
</dbReference>
<evidence type="ECO:0000256" key="7">
    <source>
        <dbReference type="HAMAP-Rule" id="MF_00258"/>
    </source>
</evidence>
<evidence type="ECO:0000256" key="6">
    <source>
        <dbReference type="ARBA" id="ARBA00023316"/>
    </source>
</evidence>
<comment type="function">
    <text evidence="7">Provides the (R)-glutamate required for cell wall biosynthesis.</text>
</comment>
<protein>
    <recommendedName>
        <fullName evidence="2 7">Glutamate racemase</fullName>
        <ecNumber evidence="2 7">5.1.1.3</ecNumber>
    </recommendedName>
</protein>
<evidence type="ECO:0000256" key="1">
    <source>
        <dbReference type="ARBA" id="ARBA00001602"/>
    </source>
</evidence>
<dbReference type="GO" id="GO:0071555">
    <property type="term" value="P:cell wall organization"/>
    <property type="evidence" value="ECO:0007669"/>
    <property type="project" value="UniProtKB-KW"/>
</dbReference>
<evidence type="ECO:0000256" key="2">
    <source>
        <dbReference type="ARBA" id="ARBA00013090"/>
    </source>
</evidence>
<keyword evidence="3 7" id="KW-0133">Cell shape</keyword>
<dbReference type="PANTHER" id="PTHR21198:SF3">
    <property type="entry name" value="GLUTAMATE RACEMASE"/>
    <property type="match status" value="1"/>
</dbReference>
<evidence type="ECO:0000313" key="9">
    <source>
        <dbReference type="Proteomes" id="UP000199580"/>
    </source>
</evidence>
<accession>A0A1G8RUC3</accession>
<feature type="active site" description="Proton donor/acceptor" evidence="7">
    <location>
        <position position="84"/>
    </location>
</feature>
<comment type="pathway">
    <text evidence="7">Cell wall biogenesis; peptidoglycan biosynthesis.</text>
</comment>
<reference evidence="8 9" key="1">
    <citation type="submission" date="2016-10" db="EMBL/GenBank/DDBJ databases">
        <authorList>
            <person name="de Groot N.N."/>
        </authorList>
    </citation>
    <scope>NUCLEOTIDE SEQUENCE [LARGE SCALE GENOMIC DNA]</scope>
    <source>
        <strain evidence="8 9">CGMCC 1.10076</strain>
    </source>
</reference>
<comment type="catalytic activity">
    <reaction evidence="1 7">
        <text>L-glutamate = D-glutamate</text>
        <dbReference type="Rhea" id="RHEA:12813"/>
        <dbReference type="ChEBI" id="CHEBI:29985"/>
        <dbReference type="ChEBI" id="CHEBI:29986"/>
        <dbReference type="EC" id="5.1.1.3"/>
    </reaction>
</comment>
<dbReference type="GO" id="GO:0008881">
    <property type="term" value="F:glutamate racemase activity"/>
    <property type="evidence" value="ECO:0007669"/>
    <property type="project" value="UniProtKB-UniRule"/>
</dbReference>
<dbReference type="GO" id="GO:0008360">
    <property type="term" value="P:regulation of cell shape"/>
    <property type="evidence" value="ECO:0007669"/>
    <property type="project" value="UniProtKB-KW"/>
</dbReference>
<sequence>MSSFFFSFVFMNNNHPIGLFDSGIGGTSIWTAIHQLMPSEDTIYLADSKNAPYGQKSKEAIIALSCKNTEFLLEKNAKIIVVACNTATTNAIKELRAKYDVPFIGIEPAIKPAAHNSNTQRIGILATKGTLSSELFNKAVEIYQETTIIEQIGHGLVELIENGEIHSPEMTKLLHSYLEPMVAANIDYLVLGCSHYPYLIPQIKKILPPHIKIIDSGEAVARQTQKVLQEKSGFHSHGVGENIFYTNANPKVLSAILGNQYQTLQKDF</sequence>
<keyword evidence="4 7" id="KW-0573">Peptidoglycan synthesis</keyword>
<dbReference type="Proteomes" id="UP000199580">
    <property type="component" value="Unassembled WGS sequence"/>
</dbReference>
<organism evidence="8 9">
    <name type="scientific">Flavobacterium noncentrifugens</name>
    <dbReference type="NCBI Taxonomy" id="1128970"/>
    <lineage>
        <taxon>Bacteria</taxon>
        <taxon>Pseudomonadati</taxon>
        <taxon>Bacteroidota</taxon>
        <taxon>Flavobacteriia</taxon>
        <taxon>Flavobacteriales</taxon>
        <taxon>Flavobacteriaceae</taxon>
        <taxon>Flavobacterium</taxon>
    </lineage>
</organism>
<dbReference type="InterPro" id="IPR018187">
    <property type="entry name" value="Asp/Glu_racemase_AS_1"/>
</dbReference>
<keyword evidence="9" id="KW-1185">Reference proteome</keyword>
<dbReference type="FunFam" id="3.40.50.1860:FF:000001">
    <property type="entry name" value="Glutamate racemase"/>
    <property type="match status" value="1"/>
</dbReference>
<dbReference type="PANTHER" id="PTHR21198">
    <property type="entry name" value="GLUTAMATE RACEMASE"/>
    <property type="match status" value="1"/>
</dbReference>
<dbReference type="InterPro" id="IPR001920">
    <property type="entry name" value="Asp/Glu_race"/>
</dbReference>
<comment type="caution">
    <text evidence="7">Lacks conserved residue(s) required for the propagation of feature annotation.</text>
</comment>
<dbReference type="AlphaFoldDB" id="A0A1G8RUC3"/>